<evidence type="ECO:0000256" key="1">
    <source>
        <dbReference type="ARBA" id="ARBA00005125"/>
    </source>
</evidence>
<dbReference type="InterPro" id="IPR036291">
    <property type="entry name" value="NAD(P)-bd_dom_sf"/>
</dbReference>
<dbReference type="InterPro" id="IPR001509">
    <property type="entry name" value="Epimerase_deHydtase"/>
</dbReference>
<reference evidence="4" key="1">
    <citation type="submission" date="2017-08" db="EMBL/GenBank/DDBJ databases">
        <authorList>
            <person name="Imhoff J.F."/>
            <person name="Rahn T."/>
            <person name="Kuenzel S."/>
            <person name="Neulinger S.C."/>
        </authorList>
    </citation>
    <scope>NUCLEOTIDE SEQUENCE</scope>
    <source>
        <strain evidence="4">DSM 11080</strain>
    </source>
</reference>
<comment type="similarity">
    <text evidence="2">Belongs to the NAD(P)-dependent epimerase/dehydratase family.</text>
</comment>
<dbReference type="AlphaFoldDB" id="A0AAJ0U0J8"/>
<sequence length="328" mass="35996">MNNACILVTGGAGMIGSNLIKRLVSMGHSVKAVDNLWRGQRENLLDEHGEYIINMERDFHELDLTVPGALDMITEGIDYVYHLADVVAGVDYVFSNEGSVFRQNLLINTNTIASLRDRPLKGYIYVGTACSFPADKQTGVDAPPLREEDQYPAWPESAYGWSKLMGEYEALLMERETGIPVSVLSLHNVYGTPCDFDAERSQVIPSLARKAARYPAEPFVVWGSGAQGRAFVHVDDVVTALVLAMEKGLGKGLVQIGPDVCTSIKDIAEALVEVSGKDISIEFDTSKPEGDRGRCADFSRAREVLGWAPEVDLKTGMSSLYQWVAERC</sequence>
<dbReference type="SUPFAM" id="SSF51735">
    <property type="entry name" value="NAD(P)-binding Rossmann-fold domains"/>
    <property type="match status" value="1"/>
</dbReference>
<comment type="caution">
    <text evidence="4">The sequence shown here is derived from an EMBL/GenBank/DDBJ whole genome shotgun (WGS) entry which is preliminary data.</text>
</comment>
<dbReference type="Pfam" id="PF01370">
    <property type="entry name" value="Epimerase"/>
    <property type="match status" value="1"/>
</dbReference>
<keyword evidence="5" id="KW-1185">Reference proteome</keyword>
<organism evidence="4 5">
    <name type="scientific">Halochromatium glycolicum</name>
    <dbReference type="NCBI Taxonomy" id="85075"/>
    <lineage>
        <taxon>Bacteria</taxon>
        <taxon>Pseudomonadati</taxon>
        <taxon>Pseudomonadota</taxon>
        <taxon>Gammaproteobacteria</taxon>
        <taxon>Chromatiales</taxon>
        <taxon>Chromatiaceae</taxon>
        <taxon>Halochromatium</taxon>
    </lineage>
</organism>
<feature type="domain" description="NAD-dependent epimerase/dehydratase" evidence="3">
    <location>
        <begin position="6"/>
        <end position="257"/>
    </location>
</feature>
<evidence type="ECO:0000259" key="3">
    <source>
        <dbReference type="Pfam" id="PF01370"/>
    </source>
</evidence>
<comment type="pathway">
    <text evidence="1">Bacterial outer membrane biogenesis; LPS O-antigen biosynthesis.</text>
</comment>
<gene>
    <name evidence="4" type="ORF">CKO40_01035</name>
</gene>
<evidence type="ECO:0000313" key="5">
    <source>
        <dbReference type="Proteomes" id="UP001296776"/>
    </source>
</evidence>
<protein>
    <submittedName>
        <fullName evidence="4">Epimerase</fullName>
    </submittedName>
</protein>
<dbReference type="Gene3D" id="3.90.25.10">
    <property type="entry name" value="UDP-galactose 4-epimerase, domain 1"/>
    <property type="match status" value="1"/>
</dbReference>
<evidence type="ECO:0000313" key="4">
    <source>
        <dbReference type="EMBL" id="MBK1703169.1"/>
    </source>
</evidence>
<accession>A0AAJ0U0J8</accession>
<dbReference type="EMBL" id="NRSJ01000001">
    <property type="protein sequence ID" value="MBK1703169.1"/>
    <property type="molecule type" value="Genomic_DNA"/>
</dbReference>
<reference evidence="4" key="2">
    <citation type="journal article" date="2020" name="Microorganisms">
        <title>Osmotic Adaptation and Compatible Solute Biosynthesis of Phototrophic Bacteria as Revealed from Genome Analyses.</title>
        <authorList>
            <person name="Imhoff J.F."/>
            <person name="Rahn T."/>
            <person name="Kunzel S."/>
            <person name="Keller A."/>
            <person name="Neulinger S.C."/>
        </authorList>
    </citation>
    <scope>NUCLEOTIDE SEQUENCE</scope>
    <source>
        <strain evidence="4">DSM 11080</strain>
    </source>
</reference>
<dbReference type="PANTHER" id="PTHR43000">
    <property type="entry name" value="DTDP-D-GLUCOSE 4,6-DEHYDRATASE-RELATED"/>
    <property type="match status" value="1"/>
</dbReference>
<dbReference type="RefSeq" id="WP_276570759.1">
    <property type="nucleotide sequence ID" value="NZ_NRSJ01000001.1"/>
</dbReference>
<dbReference type="Gene3D" id="3.40.50.720">
    <property type="entry name" value="NAD(P)-binding Rossmann-like Domain"/>
    <property type="match status" value="1"/>
</dbReference>
<dbReference type="Proteomes" id="UP001296776">
    <property type="component" value="Unassembled WGS sequence"/>
</dbReference>
<evidence type="ECO:0000256" key="2">
    <source>
        <dbReference type="ARBA" id="ARBA00007637"/>
    </source>
</evidence>
<proteinExistence type="inferred from homology"/>
<name>A0AAJ0U0J8_9GAMM</name>